<evidence type="ECO:0000259" key="2">
    <source>
        <dbReference type="Pfam" id="PF01243"/>
    </source>
</evidence>
<dbReference type="SUPFAM" id="SSF50475">
    <property type="entry name" value="FMN-binding split barrel"/>
    <property type="match status" value="1"/>
</dbReference>
<dbReference type="InterPro" id="IPR052019">
    <property type="entry name" value="F420H2_bilvrd_red/Heme_oxyg"/>
</dbReference>
<dbReference type="PANTHER" id="PTHR35176:SF6">
    <property type="entry name" value="HEME OXYGENASE HI_0854-RELATED"/>
    <property type="match status" value="1"/>
</dbReference>
<sequence length="168" mass="18102">MTTEQAGIDFPATVELPESARELVGSGALGHVVTLNEDGSPHVTGVWVGIDDGDIVFASMFPWRKTENLLRDPRVAVSIEAPGFHATGLQQYLVVRGRAEVTEGGAFELIRRLAETYVGEGAQIPPDELRVHTGHVVRVRAEEVGQRLADHDVRDAGDRDDVAGTGLL</sequence>
<dbReference type="InterPro" id="IPR012349">
    <property type="entry name" value="Split_barrel_FMN-bd"/>
</dbReference>
<keyword evidence="1" id="KW-0560">Oxidoreductase</keyword>
<evidence type="ECO:0000256" key="1">
    <source>
        <dbReference type="ARBA" id="ARBA00023002"/>
    </source>
</evidence>
<keyword evidence="4" id="KW-1185">Reference proteome</keyword>
<dbReference type="InterPro" id="IPR011576">
    <property type="entry name" value="Pyridox_Oxase_N"/>
</dbReference>
<dbReference type="EMBL" id="JBHTHX010002140">
    <property type="protein sequence ID" value="MFD0889979.1"/>
    <property type="molecule type" value="Genomic_DNA"/>
</dbReference>
<evidence type="ECO:0000313" key="3">
    <source>
        <dbReference type="EMBL" id="MFD0889979.1"/>
    </source>
</evidence>
<feature type="domain" description="Pyridoxamine 5'-phosphate oxidase N-terminal" evidence="2">
    <location>
        <begin position="17"/>
        <end position="146"/>
    </location>
</feature>
<dbReference type="PANTHER" id="PTHR35176">
    <property type="entry name" value="HEME OXYGENASE HI_0854-RELATED"/>
    <property type="match status" value="1"/>
</dbReference>
<proteinExistence type="predicted"/>
<organism evidence="3 4">
    <name type="scientific">Streptosporangium algeriense</name>
    <dbReference type="NCBI Taxonomy" id="1682748"/>
    <lineage>
        <taxon>Bacteria</taxon>
        <taxon>Bacillati</taxon>
        <taxon>Actinomycetota</taxon>
        <taxon>Actinomycetes</taxon>
        <taxon>Streptosporangiales</taxon>
        <taxon>Streptosporangiaceae</taxon>
        <taxon>Streptosporangium</taxon>
    </lineage>
</organism>
<dbReference type="Pfam" id="PF01243">
    <property type="entry name" value="PNPOx_N"/>
    <property type="match status" value="1"/>
</dbReference>
<dbReference type="NCBIfam" id="TIGR03618">
    <property type="entry name" value="Rv1155_F420"/>
    <property type="match status" value="1"/>
</dbReference>
<evidence type="ECO:0000313" key="4">
    <source>
        <dbReference type="Proteomes" id="UP001597024"/>
    </source>
</evidence>
<accession>A0ABW3E3F8</accession>
<comment type="caution">
    <text evidence="3">The sequence shown here is derived from an EMBL/GenBank/DDBJ whole genome shotgun (WGS) entry which is preliminary data.</text>
</comment>
<dbReference type="InterPro" id="IPR019920">
    <property type="entry name" value="F420-binding_dom_put"/>
</dbReference>
<name>A0ABW3E3F8_9ACTN</name>
<gene>
    <name evidence="3" type="ORF">ACFQ08_36015</name>
</gene>
<dbReference type="Proteomes" id="UP001597024">
    <property type="component" value="Unassembled WGS sequence"/>
</dbReference>
<dbReference type="Gene3D" id="2.30.110.10">
    <property type="entry name" value="Electron Transport, Fmn-binding Protein, Chain A"/>
    <property type="match status" value="1"/>
</dbReference>
<reference evidence="4" key="1">
    <citation type="journal article" date="2019" name="Int. J. Syst. Evol. Microbiol.">
        <title>The Global Catalogue of Microorganisms (GCM) 10K type strain sequencing project: providing services to taxonomists for standard genome sequencing and annotation.</title>
        <authorList>
            <consortium name="The Broad Institute Genomics Platform"/>
            <consortium name="The Broad Institute Genome Sequencing Center for Infectious Disease"/>
            <person name="Wu L."/>
            <person name="Ma J."/>
        </authorList>
    </citation>
    <scope>NUCLEOTIDE SEQUENCE [LARGE SCALE GENOMIC DNA]</scope>
    <source>
        <strain evidence="4">CCUG 62974</strain>
    </source>
</reference>
<protein>
    <submittedName>
        <fullName evidence="3">TIGR03618 family F420-dependent PPOX class oxidoreductase</fullName>
    </submittedName>
</protein>
<feature type="non-terminal residue" evidence="3">
    <location>
        <position position="168"/>
    </location>
</feature>